<keyword evidence="2" id="KW-0812">Transmembrane</keyword>
<keyword evidence="2" id="KW-1133">Transmembrane helix</keyword>
<keyword evidence="2" id="KW-0472">Membrane</keyword>
<feature type="region of interest" description="Disordered" evidence="1">
    <location>
        <begin position="53"/>
        <end position="75"/>
    </location>
</feature>
<accession>A0A1H7Y3N1</accession>
<feature type="transmembrane region" description="Helical" evidence="2">
    <location>
        <begin position="33"/>
        <end position="50"/>
    </location>
</feature>
<proteinExistence type="predicted"/>
<dbReference type="Proteomes" id="UP000182719">
    <property type="component" value="Unassembled WGS sequence"/>
</dbReference>
<evidence type="ECO:0000256" key="1">
    <source>
        <dbReference type="SAM" id="MobiDB-lite"/>
    </source>
</evidence>
<protein>
    <submittedName>
        <fullName evidence="3">Uncharacterized protein</fullName>
    </submittedName>
</protein>
<dbReference type="AlphaFoldDB" id="A0A1H7Y3N1"/>
<evidence type="ECO:0000313" key="3">
    <source>
        <dbReference type="EMBL" id="SEM39938.1"/>
    </source>
</evidence>
<dbReference type="OrthoDB" id="5383329at2"/>
<sequence>MSSLIIRLVCGLLFVALVLGVVARPPANFAQGLGMLLPGVFLLNFALRGTRRSRLPRKRTSTSSGAAPPSGSASP</sequence>
<dbReference type="EMBL" id="FOAP01000016">
    <property type="protein sequence ID" value="SEM39938.1"/>
    <property type="molecule type" value="Genomic_DNA"/>
</dbReference>
<feature type="compositionally biased region" description="Low complexity" evidence="1">
    <location>
        <begin position="61"/>
        <end position="75"/>
    </location>
</feature>
<keyword evidence="4" id="KW-1185">Reference proteome</keyword>
<reference evidence="4" key="1">
    <citation type="submission" date="2016-10" db="EMBL/GenBank/DDBJ databases">
        <authorList>
            <person name="Varghese N."/>
            <person name="Submissions S."/>
        </authorList>
    </citation>
    <scope>NUCLEOTIDE SEQUENCE [LARGE SCALE GENOMIC DNA]</scope>
    <source>
        <strain evidence="4">DSM 17044</strain>
    </source>
</reference>
<dbReference type="RefSeq" id="WP_075009230.1">
    <property type="nucleotide sequence ID" value="NZ_FOAP01000016.1"/>
</dbReference>
<gene>
    <name evidence="3" type="ORF">SAMN05444354_11643</name>
</gene>
<evidence type="ECO:0000313" key="4">
    <source>
        <dbReference type="Proteomes" id="UP000182719"/>
    </source>
</evidence>
<evidence type="ECO:0000256" key="2">
    <source>
        <dbReference type="SAM" id="Phobius"/>
    </source>
</evidence>
<organism evidence="3 4">
    <name type="scientific">Stigmatella aurantiaca</name>
    <dbReference type="NCBI Taxonomy" id="41"/>
    <lineage>
        <taxon>Bacteria</taxon>
        <taxon>Pseudomonadati</taxon>
        <taxon>Myxococcota</taxon>
        <taxon>Myxococcia</taxon>
        <taxon>Myxococcales</taxon>
        <taxon>Cystobacterineae</taxon>
        <taxon>Archangiaceae</taxon>
        <taxon>Stigmatella</taxon>
    </lineage>
</organism>
<name>A0A1H7Y3N1_STIAU</name>